<evidence type="ECO:0000256" key="2">
    <source>
        <dbReference type="ARBA" id="ARBA00022679"/>
    </source>
</evidence>
<evidence type="ECO:0000256" key="5">
    <source>
        <dbReference type="ARBA" id="ARBA00022984"/>
    </source>
</evidence>
<evidence type="ECO:0000256" key="1">
    <source>
        <dbReference type="ARBA" id="ARBA00022676"/>
    </source>
</evidence>
<reference evidence="10" key="1">
    <citation type="journal article" date="2014" name="Front. Microbiol.">
        <title>High frequency of phylogenetically diverse reductive dehalogenase-homologous genes in deep subseafloor sedimentary metagenomes.</title>
        <authorList>
            <person name="Kawai M."/>
            <person name="Futagami T."/>
            <person name="Toyoda A."/>
            <person name="Takaki Y."/>
            <person name="Nishi S."/>
            <person name="Hori S."/>
            <person name="Arai W."/>
            <person name="Tsubouchi T."/>
            <person name="Morono Y."/>
            <person name="Uchiyama I."/>
            <person name="Ito T."/>
            <person name="Fujiyama A."/>
            <person name="Inagaki F."/>
            <person name="Takami H."/>
        </authorList>
    </citation>
    <scope>NUCLEOTIDE SEQUENCE</scope>
    <source>
        <strain evidence="10">Expedition CK06-06</strain>
    </source>
</reference>
<dbReference type="Gene3D" id="3.40.710.10">
    <property type="entry name" value="DD-peptidase/beta-lactamase superfamily"/>
    <property type="match status" value="1"/>
</dbReference>
<keyword evidence="1" id="KW-0328">Glycosyltransferase</keyword>
<keyword evidence="8" id="KW-0961">Cell wall biogenesis/degradation</keyword>
<dbReference type="GO" id="GO:0008658">
    <property type="term" value="F:penicillin binding"/>
    <property type="evidence" value="ECO:0007669"/>
    <property type="project" value="InterPro"/>
</dbReference>
<feature type="non-terminal residue" evidence="10">
    <location>
        <position position="256"/>
    </location>
</feature>
<dbReference type="AlphaFoldDB" id="X0VYS6"/>
<dbReference type="Pfam" id="PF00905">
    <property type="entry name" value="Transpeptidase"/>
    <property type="match status" value="1"/>
</dbReference>
<feature type="non-terminal residue" evidence="10">
    <location>
        <position position="1"/>
    </location>
</feature>
<dbReference type="InterPro" id="IPR012340">
    <property type="entry name" value="NA-bd_OB-fold"/>
</dbReference>
<keyword evidence="3" id="KW-0812">Transmembrane</keyword>
<evidence type="ECO:0000313" key="10">
    <source>
        <dbReference type="EMBL" id="GAG17593.1"/>
    </source>
</evidence>
<evidence type="ECO:0000256" key="3">
    <source>
        <dbReference type="ARBA" id="ARBA00022692"/>
    </source>
</evidence>
<dbReference type="InterPro" id="IPR050396">
    <property type="entry name" value="Glycosyltr_51/Transpeptidase"/>
</dbReference>
<evidence type="ECO:0000256" key="8">
    <source>
        <dbReference type="ARBA" id="ARBA00023316"/>
    </source>
</evidence>
<dbReference type="EMBL" id="BARS01037995">
    <property type="protein sequence ID" value="GAG17593.1"/>
    <property type="molecule type" value="Genomic_DNA"/>
</dbReference>
<keyword evidence="6" id="KW-1133">Transmembrane helix</keyword>
<dbReference type="InterPro" id="IPR001460">
    <property type="entry name" value="PCN-bd_Tpept"/>
</dbReference>
<evidence type="ECO:0000256" key="4">
    <source>
        <dbReference type="ARBA" id="ARBA00022960"/>
    </source>
</evidence>
<dbReference type="PANTHER" id="PTHR32282:SF27">
    <property type="entry name" value="PENICILLIN-BINDING PROTEIN 1A"/>
    <property type="match status" value="1"/>
</dbReference>
<dbReference type="SUPFAM" id="SSF50249">
    <property type="entry name" value="Nucleic acid-binding proteins"/>
    <property type="match status" value="1"/>
</dbReference>
<accession>X0VYS6</accession>
<keyword evidence="7" id="KW-0472">Membrane</keyword>
<evidence type="ECO:0000256" key="6">
    <source>
        <dbReference type="ARBA" id="ARBA00022989"/>
    </source>
</evidence>
<dbReference type="GO" id="GO:0003676">
    <property type="term" value="F:nucleic acid binding"/>
    <property type="evidence" value="ECO:0007669"/>
    <property type="project" value="InterPro"/>
</dbReference>
<sequence>ASVKIKDYLGKINNKDIGWTKTKNLDELIKEGNLILVKIKEIDEENKELLVSLDQEPLLEGAFLAIEPHTGQIKAMVGGKSFKKSKWNNATQAMRQAGSSIKPILYTAALESGFTPAHIIIDEPTEFIDKWRGEPWSPGNYDQKYKGAVTVRRGLEESRNIVTAKLLEFISPQKGVDYCRKFGLTSTIYPYLSLALGTFEVRLIELVSAFTVFPNKGIRIRPYFLTRIEDKDGNILEESKIETEEVVSPQTAYMMT</sequence>
<protein>
    <recommendedName>
        <fullName evidence="9">S1 motif domain-containing protein</fullName>
    </recommendedName>
</protein>
<gene>
    <name evidence="10" type="ORF">S01H1_58185</name>
</gene>
<dbReference type="InterPro" id="IPR012338">
    <property type="entry name" value="Beta-lactam/transpept-like"/>
</dbReference>
<organism evidence="10">
    <name type="scientific">marine sediment metagenome</name>
    <dbReference type="NCBI Taxonomy" id="412755"/>
    <lineage>
        <taxon>unclassified sequences</taxon>
        <taxon>metagenomes</taxon>
        <taxon>ecological metagenomes</taxon>
    </lineage>
</organism>
<dbReference type="GO" id="GO:0009252">
    <property type="term" value="P:peptidoglycan biosynthetic process"/>
    <property type="evidence" value="ECO:0007669"/>
    <property type="project" value="UniProtKB-KW"/>
</dbReference>
<dbReference type="GO" id="GO:0008360">
    <property type="term" value="P:regulation of cell shape"/>
    <property type="evidence" value="ECO:0007669"/>
    <property type="project" value="UniProtKB-KW"/>
</dbReference>
<dbReference type="GO" id="GO:0030288">
    <property type="term" value="C:outer membrane-bounded periplasmic space"/>
    <property type="evidence" value="ECO:0007669"/>
    <property type="project" value="TreeGrafter"/>
</dbReference>
<dbReference type="GO" id="GO:0071555">
    <property type="term" value="P:cell wall organization"/>
    <property type="evidence" value="ECO:0007669"/>
    <property type="project" value="UniProtKB-KW"/>
</dbReference>
<dbReference type="PANTHER" id="PTHR32282">
    <property type="entry name" value="BINDING PROTEIN TRANSPEPTIDASE, PUTATIVE-RELATED"/>
    <property type="match status" value="1"/>
</dbReference>
<dbReference type="PROSITE" id="PS50126">
    <property type="entry name" value="S1"/>
    <property type="match status" value="1"/>
</dbReference>
<dbReference type="GO" id="GO:0008955">
    <property type="term" value="F:peptidoglycan glycosyltransferase activity"/>
    <property type="evidence" value="ECO:0007669"/>
    <property type="project" value="TreeGrafter"/>
</dbReference>
<proteinExistence type="predicted"/>
<keyword evidence="5" id="KW-0573">Peptidoglycan synthesis</keyword>
<evidence type="ECO:0000259" key="9">
    <source>
        <dbReference type="PROSITE" id="PS50126"/>
    </source>
</evidence>
<dbReference type="CDD" id="cd00164">
    <property type="entry name" value="S1_like"/>
    <property type="match status" value="1"/>
</dbReference>
<evidence type="ECO:0000256" key="7">
    <source>
        <dbReference type="ARBA" id="ARBA00023136"/>
    </source>
</evidence>
<keyword evidence="2" id="KW-0808">Transferase</keyword>
<dbReference type="InterPro" id="IPR003029">
    <property type="entry name" value="S1_domain"/>
</dbReference>
<keyword evidence="4" id="KW-0133">Cell shape</keyword>
<feature type="domain" description="S1 motif" evidence="9">
    <location>
        <begin position="1"/>
        <end position="54"/>
    </location>
</feature>
<name>X0VYS6_9ZZZZ</name>
<dbReference type="SUPFAM" id="SSF56601">
    <property type="entry name" value="beta-lactamase/transpeptidase-like"/>
    <property type="match status" value="1"/>
</dbReference>
<comment type="caution">
    <text evidence="10">The sequence shown here is derived from an EMBL/GenBank/DDBJ whole genome shotgun (WGS) entry which is preliminary data.</text>
</comment>